<dbReference type="Proteomes" id="UP000586704">
    <property type="component" value="Unassembled WGS sequence"/>
</dbReference>
<comment type="caution">
    <text evidence="7">The sequence shown here is derived from an EMBL/GenBank/DDBJ whole genome shotgun (WGS) entry which is preliminary data.</text>
</comment>
<evidence type="ECO:0000256" key="1">
    <source>
        <dbReference type="ARBA" id="ARBA00004496"/>
    </source>
</evidence>
<dbReference type="InterPro" id="IPR052385">
    <property type="entry name" value="Obscurin/Obscurin-like_Reg"/>
</dbReference>
<proteinExistence type="predicted"/>
<dbReference type="SUPFAM" id="SSF48726">
    <property type="entry name" value="Immunoglobulin"/>
    <property type="match status" value="1"/>
</dbReference>
<evidence type="ECO:0000256" key="4">
    <source>
        <dbReference type="ARBA" id="ARBA00023157"/>
    </source>
</evidence>
<dbReference type="InterPro" id="IPR036179">
    <property type="entry name" value="Ig-like_dom_sf"/>
</dbReference>
<evidence type="ECO:0000313" key="8">
    <source>
        <dbReference type="Proteomes" id="UP000586704"/>
    </source>
</evidence>
<dbReference type="InterPro" id="IPR013783">
    <property type="entry name" value="Ig-like_fold"/>
</dbReference>
<gene>
    <name evidence="7" type="primary">Obscn_9</name>
    <name evidence="6" type="synonym">Obscn_7</name>
    <name evidence="6" type="ORF">CEYCYA_R12402</name>
    <name evidence="7" type="ORF">CEYCYA_R12722</name>
</gene>
<dbReference type="PANTHER" id="PTHR35971">
    <property type="entry name" value="SI:DKEY-31G6.6"/>
    <property type="match status" value="1"/>
</dbReference>
<dbReference type="Pfam" id="PF07679">
    <property type="entry name" value="I-set"/>
    <property type="match status" value="1"/>
</dbReference>
<feature type="non-terminal residue" evidence="7">
    <location>
        <position position="1"/>
    </location>
</feature>
<feature type="domain" description="Ig-like" evidence="5">
    <location>
        <begin position="8"/>
        <end position="83"/>
    </location>
</feature>
<dbReference type="PROSITE" id="PS50835">
    <property type="entry name" value="IG_LIKE"/>
    <property type="match status" value="1"/>
</dbReference>
<keyword evidence="8" id="KW-1185">Reference proteome</keyword>
<dbReference type="InterPro" id="IPR013098">
    <property type="entry name" value="Ig_I-set"/>
</dbReference>
<name>A0A7L4NV50_9AVES</name>
<reference evidence="7 8" key="1">
    <citation type="submission" date="2020-02" db="EMBL/GenBank/DDBJ databases">
        <title>Bird 10,000 Genomes (B10K) Project - Family phase.</title>
        <authorList>
            <person name="Zhang G."/>
        </authorList>
    </citation>
    <scope>NUCLEOTIDE SEQUENCE [LARGE SCALE GENOMIC DNA]</scope>
    <source>
        <strain evidence="7">B10K-DU-013-51</strain>
        <tissue evidence="7">Mixed tissue sample</tissue>
    </source>
</reference>
<organism evidence="7 8">
    <name type="scientific">Ceyx cyanopectus</name>
    <name type="common">Indigo-banded kingfisher</name>
    <dbReference type="NCBI Taxonomy" id="390723"/>
    <lineage>
        <taxon>Eukaryota</taxon>
        <taxon>Metazoa</taxon>
        <taxon>Chordata</taxon>
        <taxon>Craniata</taxon>
        <taxon>Vertebrata</taxon>
        <taxon>Euteleostomi</taxon>
        <taxon>Archelosauria</taxon>
        <taxon>Archosauria</taxon>
        <taxon>Dinosauria</taxon>
        <taxon>Saurischia</taxon>
        <taxon>Theropoda</taxon>
        <taxon>Coelurosauria</taxon>
        <taxon>Aves</taxon>
        <taxon>Neognathae</taxon>
        <taxon>Neoaves</taxon>
        <taxon>Telluraves</taxon>
        <taxon>Coraciimorphae</taxon>
        <taxon>Coraciiformes</taxon>
        <taxon>Alcedinidae</taxon>
        <taxon>Ceyx</taxon>
    </lineage>
</organism>
<feature type="non-terminal residue" evidence="7">
    <location>
        <position position="104"/>
    </location>
</feature>
<dbReference type="InterPro" id="IPR007110">
    <property type="entry name" value="Ig-like_dom"/>
</dbReference>
<dbReference type="OrthoDB" id="10072266at2759"/>
<sequence length="104" mass="11223">LLLLCCAEEAAAIVCGLKNRDVFVGESATFSCQLSHPGVRNVQWWLDGSPLHNNSVTEISQQDGMIHTLTLNDVACHDSGTVTFRAGSLISSAKLLVKGIWLLE</sequence>
<dbReference type="AlphaFoldDB" id="A0A7L4NV50"/>
<dbReference type="FunFam" id="2.60.40.10:FF:000421">
    <property type="entry name" value="LOW QUALITY PROTEIN: obscurin"/>
    <property type="match status" value="1"/>
</dbReference>
<dbReference type="CDD" id="cd00096">
    <property type="entry name" value="Ig"/>
    <property type="match status" value="1"/>
</dbReference>
<dbReference type="EMBL" id="VYZU01356875">
    <property type="protein sequence ID" value="NXY92104.1"/>
    <property type="molecule type" value="Genomic_DNA"/>
</dbReference>
<dbReference type="InterPro" id="IPR003599">
    <property type="entry name" value="Ig_sub"/>
</dbReference>
<keyword evidence="2" id="KW-0963">Cytoplasm</keyword>
<dbReference type="EMBL" id="VYZU01023969">
    <property type="protein sequence ID" value="NXY83675.1"/>
    <property type="molecule type" value="Genomic_DNA"/>
</dbReference>
<accession>A0A7L4NV50</accession>
<evidence type="ECO:0000259" key="5">
    <source>
        <dbReference type="PROSITE" id="PS50835"/>
    </source>
</evidence>
<dbReference type="SMART" id="SM00409">
    <property type="entry name" value="IG"/>
    <property type="match status" value="1"/>
</dbReference>
<evidence type="ECO:0000313" key="6">
    <source>
        <dbReference type="EMBL" id="NXY83675.1"/>
    </source>
</evidence>
<keyword evidence="4" id="KW-1015">Disulfide bond</keyword>
<dbReference type="Gene3D" id="2.60.40.10">
    <property type="entry name" value="Immunoglobulins"/>
    <property type="match status" value="1"/>
</dbReference>
<keyword evidence="3" id="KW-0597">Phosphoprotein</keyword>
<comment type="subcellular location">
    <subcellularLocation>
        <location evidence="1">Cytoplasm</location>
    </subcellularLocation>
</comment>
<evidence type="ECO:0000256" key="2">
    <source>
        <dbReference type="ARBA" id="ARBA00022490"/>
    </source>
</evidence>
<dbReference type="GO" id="GO:0005737">
    <property type="term" value="C:cytoplasm"/>
    <property type="evidence" value="ECO:0007669"/>
    <property type="project" value="UniProtKB-SubCell"/>
</dbReference>
<protein>
    <submittedName>
        <fullName evidence="7">OBSCN protein</fullName>
    </submittedName>
</protein>
<evidence type="ECO:0000313" key="7">
    <source>
        <dbReference type="EMBL" id="NXY92104.1"/>
    </source>
</evidence>
<evidence type="ECO:0000256" key="3">
    <source>
        <dbReference type="ARBA" id="ARBA00022553"/>
    </source>
</evidence>
<dbReference type="PANTHER" id="PTHR35971:SF6">
    <property type="entry name" value="OBSCURIN-LIKE PROTEIN 1"/>
    <property type="match status" value="1"/>
</dbReference>